<reference evidence="3" key="2">
    <citation type="journal article" date="2021" name="PeerJ">
        <title>Extensive microbial diversity within the chicken gut microbiome revealed by metagenomics and culture.</title>
        <authorList>
            <person name="Gilroy R."/>
            <person name="Ravi A."/>
            <person name="Getino M."/>
            <person name="Pursley I."/>
            <person name="Horton D.L."/>
            <person name="Alikhan N.F."/>
            <person name="Baker D."/>
            <person name="Gharbi K."/>
            <person name="Hall N."/>
            <person name="Watson M."/>
            <person name="Adriaenssens E.M."/>
            <person name="Foster-Nyarko E."/>
            <person name="Jarju S."/>
            <person name="Secka A."/>
            <person name="Antonio M."/>
            <person name="Oren A."/>
            <person name="Chaudhuri R.R."/>
            <person name="La Ragione R."/>
            <person name="Hildebrand F."/>
            <person name="Pallen M.J."/>
        </authorList>
    </citation>
    <scope>NUCLEOTIDE SEQUENCE</scope>
    <source>
        <strain evidence="3">ChiHecec3B27-6122</strain>
    </source>
</reference>
<dbReference type="EMBL" id="DVJS01000138">
    <property type="protein sequence ID" value="HIS97428.1"/>
    <property type="molecule type" value="Genomic_DNA"/>
</dbReference>
<organism evidence="3 4">
    <name type="scientific">Candidatus Scatomorpha pullistercoris</name>
    <dbReference type="NCBI Taxonomy" id="2840929"/>
    <lineage>
        <taxon>Bacteria</taxon>
        <taxon>Bacillati</taxon>
        <taxon>Bacillota</taxon>
        <taxon>Clostridia</taxon>
        <taxon>Eubacteriales</taxon>
        <taxon>Candidatus Scatomorpha</taxon>
    </lineage>
</organism>
<comment type="caution">
    <text evidence="3">The sequence shown here is derived from an EMBL/GenBank/DDBJ whole genome shotgun (WGS) entry which is preliminary data.</text>
</comment>
<dbReference type="InterPro" id="IPR011330">
    <property type="entry name" value="Glyco_hydro/deAcase_b/a-brl"/>
</dbReference>
<proteinExistence type="predicted"/>
<accession>A0A9D1G504</accession>
<evidence type="ECO:0000313" key="3">
    <source>
        <dbReference type="EMBL" id="HIS97428.1"/>
    </source>
</evidence>
<dbReference type="Gene3D" id="3.20.20.370">
    <property type="entry name" value="Glycoside hydrolase/deacetylase"/>
    <property type="match status" value="1"/>
</dbReference>
<dbReference type="Proteomes" id="UP000886876">
    <property type="component" value="Unassembled WGS sequence"/>
</dbReference>
<evidence type="ECO:0000256" key="1">
    <source>
        <dbReference type="SAM" id="MobiDB-lite"/>
    </source>
</evidence>
<feature type="region of interest" description="Disordered" evidence="1">
    <location>
        <begin position="1"/>
        <end position="25"/>
    </location>
</feature>
<dbReference type="GO" id="GO:0005975">
    <property type="term" value="P:carbohydrate metabolic process"/>
    <property type="evidence" value="ECO:0007669"/>
    <property type="project" value="InterPro"/>
</dbReference>
<dbReference type="GO" id="GO:0016810">
    <property type="term" value="F:hydrolase activity, acting on carbon-nitrogen (but not peptide) bonds"/>
    <property type="evidence" value="ECO:0007669"/>
    <property type="project" value="InterPro"/>
</dbReference>
<evidence type="ECO:0000259" key="2">
    <source>
        <dbReference type="Pfam" id="PF01522"/>
    </source>
</evidence>
<evidence type="ECO:0000313" key="4">
    <source>
        <dbReference type="Proteomes" id="UP000886876"/>
    </source>
</evidence>
<reference evidence="3" key="1">
    <citation type="submission" date="2020-10" db="EMBL/GenBank/DDBJ databases">
        <authorList>
            <person name="Gilroy R."/>
        </authorList>
    </citation>
    <scope>NUCLEOTIDE SEQUENCE</scope>
    <source>
        <strain evidence="3">ChiHecec3B27-6122</strain>
    </source>
</reference>
<feature type="compositionally biased region" description="Polar residues" evidence="1">
    <location>
        <begin position="90"/>
        <end position="100"/>
    </location>
</feature>
<feature type="domain" description="NodB homology" evidence="2">
    <location>
        <begin position="214"/>
        <end position="266"/>
    </location>
</feature>
<sequence length="387" mass="42709">TVTRKLRFEPKKPRPSAKLTELPSAAVHREAAQYEDDNVGVEAANRTTQAAEGGVRYAAKLSERPTRKTKAQPQGAKQQQKRGIKDAYTKTRQGKSTTTASLYSSSKQLYFDMETGETYDGQGNYYNVTPIWRGGVVYVPVDFICQQYGLAWSYIEGSGYGDVLRIVDSDVHLTDAQFLTAAKQLMSSRYNAYVGNTSSEDPPIPGVDIDSDCVVWLSFEGVPSARLLDVLGEYGVKAGFFLTADELRANTATVRRIVGEGHSIGVLCHGEPLAEYLEFRELLYEAAHAVTVLIASGGEVYDELCRQAAPENDLVFWDYDNDCIQEGAGLSYASLITAYLEYRPERLDTRILCTEMTDATLPSVLGYMSENNVTARAPNEVDAPTYD</sequence>
<dbReference type="Pfam" id="PF01522">
    <property type="entry name" value="Polysacc_deac_1"/>
    <property type="match status" value="1"/>
</dbReference>
<feature type="compositionally biased region" description="Basic and acidic residues" evidence="1">
    <location>
        <begin position="1"/>
        <end position="12"/>
    </location>
</feature>
<gene>
    <name evidence="3" type="ORF">IAD42_05580</name>
</gene>
<dbReference type="InterPro" id="IPR002509">
    <property type="entry name" value="NODB_dom"/>
</dbReference>
<protein>
    <recommendedName>
        <fullName evidence="2">NodB homology domain-containing protein</fullName>
    </recommendedName>
</protein>
<feature type="non-terminal residue" evidence="3">
    <location>
        <position position="1"/>
    </location>
</feature>
<feature type="region of interest" description="Disordered" evidence="1">
    <location>
        <begin position="60"/>
        <end position="100"/>
    </location>
</feature>
<name>A0A9D1G504_9FIRM</name>
<dbReference type="SUPFAM" id="SSF88713">
    <property type="entry name" value="Glycoside hydrolase/deacetylase"/>
    <property type="match status" value="1"/>
</dbReference>
<dbReference type="AlphaFoldDB" id="A0A9D1G504"/>